<name>A0A9Q0R6F2_ANAIG</name>
<keyword evidence="3" id="KW-0418">Kinase</keyword>
<evidence type="ECO:0000313" key="3">
    <source>
        <dbReference type="EMBL" id="KAJ5068949.1"/>
    </source>
</evidence>
<accession>A0A9Q0R6F2</accession>
<dbReference type="SMART" id="SM00220">
    <property type="entry name" value="S_TKc"/>
    <property type="match status" value="1"/>
</dbReference>
<dbReference type="InterPro" id="IPR017441">
    <property type="entry name" value="Protein_kinase_ATP_BS"/>
</dbReference>
<protein>
    <submittedName>
        <fullName evidence="3">Serine/threonine-protein kinase plk1</fullName>
    </submittedName>
</protein>
<organism evidence="3 4">
    <name type="scientific">Anaeramoeba ignava</name>
    <name type="common">Anaerobic marine amoeba</name>
    <dbReference type="NCBI Taxonomy" id="1746090"/>
    <lineage>
        <taxon>Eukaryota</taxon>
        <taxon>Metamonada</taxon>
        <taxon>Anaeramoebidae</taxon>
        <taxon>Anaeramoeba</taxon>
    </lineage>
</organism>
<dbReference type="Proteomes" id="UP001149090">
    <property type="component" value="Unassembled WGS sequence"/>
</dbReference>
<feature type="domain" description="Protein kinase" evidence="2">
    <location>
        <begin position="11"/>
        <end position="256"/>
    </location>
</feature>
<dbReference type="InterPro" id="IPR000719">
    <property type="entry name" value="Prot_kinase_dom"/>
</dbReference>
<feature type="binding site" evidence="1">
    <location>
        <position position="38"/>
    </location>
    <ligand>
        <name>ATP</name>
        <dbReference type="ChEBI" id="CHEBI:30616"/>
    </ligand>
</feature>
<evidence type="ECO:0000256" key="1">
    <source>
        <dbReference type="PROSITE-ProRule" id="PRU10141"/>
    </source>
</evidence>
<dbReference type="PANTHER" id="PTHR44329">
    <property type="entry name" value="SERINE/THREONINE-PROTEIN KINASE TNNI3K-RELATED"/>
    <property type="match status" value="1"/>
</dbReference>
<sequence length="334" mass="39059">MNKITLNDFDIKKLQYLGGGAFGKVYKVEIGGENYALKIFAKFHRFNFNEIKTMKLFSKTKNIIDFILDLTNQTKQAYLMEFAPYGTLESYRKKNENNLTKEEKIELMKQVVNGIKSVHSTFRIIHDVKEENILVCKNKIAKLCDLGLASVVSPLEKNAFASDIYYLGYIFNEFGFSDFYHKCQCDDISLRPNIQEIASWFDNILLKTEKKKPKLPKIIQKSPLSIKRKNFAFRFQSQNFRKSSDFPQNVKFSSFFSGRNVDPNFRSRNNQKNSHFEKINKTSVFKDKKQFRKIGKTLSSSPNSRKIRKKMNERRNTLLTLSNDLNLPKLKKIE</sequence>
<keyword evidence="3" id="KW-0808">Transferase</keyword>
<gene>
    <name evidence="3" type="ORF">M0811_12121</name>
</gene>
<dbReference type="AlphaFoldDB" id="A0A9Q0R6F2"/>
<dbReference type="GO" id="GO:0004674">
    <property type="term" value="F:protein serine/threonine kinase activity"/>
    <property type="evidence" value="ECO:0007669"/>
    <property type="project" value="TreeGrafter"/>
</dbReference>
<proteinExistence type="predicted"/>
<dbReference type="CDD" id="cd00180">
    <property type="entry name" value="PKc"/>
    <property type="match status" value="1"/>
</dbReference>
<dbReference type="InterPro" id="IPR051681">
    <property type="entry name" value="Ser/Thr_Kinases-Pseudokinases"/>
</dbReference>
<dbReference type="PROSITE" id="PS50011">
    <property type="entry name" value="PROTEIN_KINASE_DOM"/>
    <property type="match status" value="1"/>
</dbReference>
<dbReference type="InterPro" id="IPR011009">
    <property type="entry name" value="Kinase-like_dom_sf"/>
</dbReference>
<keyword evidence="4" id="KW-1185">Reference proteome</keyword>
<dbReference type="PROSITE" id="PS00107">
    <property type="entry name" value="PROTEIN_KINASE_ATP"/>
    <property type="match status" value="1"/>
</dbReference>
<dbReference type="OrthoDB" id="2350515at2759"/>
<keyword evidence="1" id="KW-0547">Nucleotide-binding</keyword>
<dbReference type="GO" id="GO:0005524">
    <property type="term" value="F:ATP binding"/>
    <property type="evidence" value="ECO:0007669"/>
    <property type="project" value="UniProtKB-UniRule"/>
</dbReference>
<evidence type="ECO:0000313" key="4">
    <source>
        <dbReference type="Proteomes" id="UP001149090"/>
    </source>
</evidence>
<dbReference type="Gene3D" id="1.10.510.10">
    <property type="entry name" value="Transferase(Phosphotransferase) domain 1"/>
    <property type="match status" value="1"/>
</dbReference>
<keyword evidence="1" id="KW-0067">ATP-binding</keyword>
<dbReference type="EMBL" id="JAPDFW010000111">
    <property type="protein sequence ID" value="KAJ5068949.1"/>
    <property type="molecule type" value="Genomic_DNA"/>
</dbReference>
<dbReference type="SUPFAM" id="SSF56112">
    <property type="entry name" value="Protein kinase-like (PK-like)"/>
    <property type="match status" value="1"/>
</dbReference>
<dbReference type="Pfam" id="PF00069">
    <property type="entry name" value="Pkinase"/>
    <property type="match status" value="1"/>
</dbReference>
<comment type="caution">
    <text evidence="3">The sequence shown here is derived from an EMBL/GenBank/DDBJ whole genome shotgun (WGS) entry which is preliminary data.</text>
</comment>
<reference evidence="3" key="1">
    <citation type="submission" date="2022-10" db="EMBL/GenBank/DDBJ databases">
        <title>Novel sulphate-reducing endosymbionts in the free-living metamonad Anaeramoeba.</title>
        <authorList>
            <person name="Jerlstrom-Hultqvist J."/>
            <person name="Cepicka I."/>
            <person name="Gallot-Lavallee L."/>
            <person name="Salas-Leiva D."/>
            <person name="Curtis B.A."/>
            <person name="Zahonova K."/>
            <person name="Pipaliya S."/>
            <person name="Dacks J."/>
            <person name="Roger A.J."/>
        </authorList>
    </citation>
    <scope>NUCLEOTIDE SEQUENCE</scope>
    <source>
        <strain evidence="3">BMAN</strain>
    </source>
</reference>
<evidence type="ECO:0000259" key="2">
    <source>
        <dbReference type="PROSITE" id="PS50011"/>
    </source>
</evidence>